<dbReference type="InterPro" id="IPR034593">
    <property type="entry name" value="DgoD-like"/>
</dbReference>
<evidence type="ECO:0000256" key="1">
    <source>
        <dbReference type="ARBA" id="ARBA00022723"/>
    </source>
</evidence>
<comment type="caution">
    <text evidence="4">The sequence shown here is derived from an EMBL/GenBank/DDBJ whole genome shotgun (WGS) entry which is preliminary data.</text>
</comment>
<dbReference type="InterPro" id="IPR013341">
    <property type="entry name" value="Mandelate_racemase_N_dom"/>
</dbReference>
<evidence type="ECO:0000313" key="5">
    <source>
        <dbReference type="Proteomes" id="UP000295636"/>
    </source>
</evidence>
<dbReference type="CDD" id="cd03316">
    <property type="entry name" value="MR_like"/>
    <property type="match status" value="1"/>
</dbReference>
<gene>
    <name evidence="4" type="primary">dgoD</name>
    <name evidence="4" type="ORF">E1757_24750</name>
</gene>
<dbReference type="Pfam" id="PF02746">
    <property type="entry name" value="MR_MLE_N"/>
    <property type="match status" value="1"/>
</dbReference>
<dbReference type="Pfam" id="PF13378">
    <property type="entry name" value="MR_MLE_C"/>
    <property type="match status" value="1"/>
</dbReference>
<dbReference type="PROSITE" id="PS00908">
    <property type="entry name" value="MR_MLE_1"/>
    <property type="match status" value="1"/>
</dbReference>
<evidence type="ECO:0000259" key="3">
    <source>
        <dbReference type="SMART" id="SM00922"/>
    </source>
</evidence>
<dbReference type="EC" id="4.2.1.6" evidence="4"/>
<dbReference type="InterPro" id="IPR013342">
    <property type="entry name" value="Mandelate_racemase_C"/>
</dbReference>
<dbReference type="GO" id="GO:0008869">
    <property type="term" value="F:galactonate dehydratase activity"/>
    <property type="evidence" value="ECO:0007669"/>
    <property type="project" value="UniProtKB-EC"/>
</dbReference>
<keyword evidence="1" id="KW-0479">Metal-binding</keyword>
<dbReference type="SUPFAM" id="SSF54826">
    <property type="entry name" value="Enolase N-terminal domain-like"/>
    <property type="match status" value="1"/>
</dbReference>
<dbReference type="Gene3D" id="3.30.390.10">
    <property type="entry name" value="Enolase-like, N-terminal domain"/>
    <property type="match status" value="1"/>
</dbReference>
<dbReference type="InterPro" id="IPR036849">
    <property type="entry name" value="Enolase-like_C_sf"/>
</dbReference>
<dbReference type="OrthoDB" id="9775391at2"/>
<sequence>MKITKVNVYRTTGLFVKIETDEGITGYGEGSCFSPQAVAGMIEELKPYIIGEDPRRIEYLWQACLRRLFARGGPVTGSAIAAIDMALWDIKGKSLGAPLYQLLGGLSREKVRVYGYVVGHSAEEIAENARRVAERGVTAIRYRAFHDWDAIDLHDHKRAVFQQVEYTEAIRTAVGDDVDLIIECHGRYDPDYAVMLAREVERFRPLYIEDPIRHENPQALRRLRTQTSIPLATGERGHTKWDFREWIVDGLVDYLRPDVCWCGGISEMVKIAAMAEAYFVNLVPHNNWGPLGTAASVHLSLAIPNVALLELPCSVKTPQELKSDVSSPYPVVENGYVLPLHGPGIGIEFDEEVAESLKPSPKLLPKLNALDGSVRDW</sequence>
<keyword evidence="5" id="KW-1185">Reference proteome</keyword>
<dbReference type="InterPro" id="IPR029065">
    <property type="entry name" value="Enolase_C-like"/>
</dbReference>
<dbReference type="InterPro" id="IPR029017">
    <property type="entry name" value="Enolase-like_N"/>
</dbReference>
<accession>A0A4V2ZSQ9</accession>
<evidence type="ECO:0000313" key="4">
    <source>
        <dbReference type="EMBL" id="TDF94104.1"/>
    </source>
</evidence>
<dbReference type="SMART" id="SM00922">
    <property type="entry name" value="MR_MLE"/>
    <property type="match status" value="1"/>
</dbReference>
<dbReference type="PANTHER" id="PTHR48080">
    <property type="entry name" value="D-GALACTONATE DEHYDRATASE-RELATED"/>
    <property type="match status" value="1"/>
</dbReference>
<dbReference type="GO" id="GO:0046872">
    <property type="term" value="F:metal ion binding"/>
    <property type="evidence" value="ECO:0007669"/>
    <property type="project" value="UniProtKB-KW"/>
</dbReference>
<dbReference type="RefSeq" id="WP_133233218.1">
    <property type="nucleotide sequence ID" value="NZ_SMRT01000014.1"/>
</dbReference>
<dbReference type="Gene3D" id="3.20.20.120">
    <property type="entry name" value="Enolase-like C-terminal domain"/>
    <property type="match status" value="1"/>
</dbReference>
<dbReference type="PANTHER" id="PTHR48080:SF2">
    <property type="entry name" value="D-GALACTONATE DEHYDRATASE"/>
    <property type="match status" value="1"/>
</dbReference>
<proteinExistence type="predicted"/>
<feature type="domain" description="Mandelate racemase/muconate lactonizing enzyme C-terminal" evidence="3">
    <location>
        <begin position="122"/>
        <end position="230"/>
    </location>
</feature>
<keyword evidence="2 4" id="KW-0456">Lyase</keyword>
<dbReference type="EMBL" id="SMRT01000014">
    <property type="protein sequence ID" value="TDF94104.1"/>
    <property type="molecule type" value="Genomic_DNA"/>
</dbReference>
<dbReference type="InterPro" id="IPR018110">
    <property type="entry name" value="Mandel_Rmase/mucon_lact_enz_CS"/>
</dbReference>
<protein>
    <submittedName>
        <fullName evidence="4">Galactonate dehydratase</fullName>
        <ecNumber evidence="4">4.2.1.6</ecNumber>
    </submittedName>
</protein>
<organism evidence="4 5">
    <name type="scientific">Paenibacillus piri</name>
    <dbReference type="NCBI Taxonomy" id="2547395"/>
    <lineage>
        <taxon>Bacteria</taxon>
        <taxon>Bacillati</taxon>
        <taxon>Bacillota</taxon>
        <taxon>Bacilli</taxon>
        <taxon>Bacillales</taxon>
        <taxon>Paenibacillaceae</taxon>
        <taxon>Paenibacillus</taxon>
    </lineage>
</organism>
<name>A0A4V2ZSQ9_9BACL</name>
<reference evidence="4 5" key="1">
    <citation type="submission" date="2019-03" db="EMBL/GenBank/DDBJ databases">
        <title>This is whole genome sequence of Paenibacillus sp MS74 strain.</title>
        <authorList>
            <person name="Trinh H.N."/>
        </authorList>
    </citation>
    <scope>NUCLEOTIDE SEQUENCE [LARGE SCALE GENOMIC DNA]</scope>
    <source>
        <strain evidence="4 5">MS74</strain>
    </source>
</reference>
<dbReference type="SFLD" id="SFLDG00179">
    <property type="entry name" value="mandelate_racemase"/>
    <property type="match status" value="1"/>
</dbReference>
<dbReference type="Proteomes" id="UP000295636">
    <property type="component" value="Unassembled WGS sequence"/>
</dbReference>
<dbReference type="SFLD" id="SFLDS00001">
    <property type="entry name" value="Enolase"/>
    <property type="match status" value="1"/>
</dbReference>
<dbReference type="SUPFAM" id="SSF51604">
    <property type="entry name" value="Enolase C-terminal domain-like"/>
    <property type="match status" value="1"/>
</dbReference>
<dbReference type="GO" id="GO:0009063">
    <property type="term" value="P:amino acid catabolic process"/>
    <property type="evidence" value="ECO:0007669"/>
    <property type="project" value="InterPro"/>
</dbReference>
<evidence type="ECO:0000256" key="2">
    <source>
        <dbReference type="ARBA" id="ARBA00023239"/>
    </source>
</evidence>
<dbReference type="NCBIfam" id="NF010624">
    <property type="entry name" value="PRK14017.1"/>
    <property type="match status" value="1"/>
</dbReference>
<dbReference type="AlphaFoldDB" id="A0A4V2ZSQ9"/>